<protein>
    <submittedName>
        <fullName evidence="1">Uncharacterized protein</fullName>
    </submittedName>
</protein>
<comment type="caution">
    <text evidence="1">The sequence shown here is derived from an EMBL/GenBank/DDBJ whole genome shotgun (WGS) entry which is preliminary data.</text>
</comment>
<sequence length="86" mass="9861">MRSLTHENITIDFFFSFIVEICSRANRVKPASVRELHTKKKNIMRRVTASADDGCVWLARRLKVVCDVTTVAPTGWGFHDLRPFVP</sequence>
<keyword evidence="2" id="KW-1185">Reference proteome</keyword>
<evidence type="ECO:0000313" key="2">
    <source>
        <dbReference type="Proteomes" id="UP000820818"/>
    </source>
</evidence>
<dbReference type="Proteomes" id="UP000820818">
    <property type="component" value="Linkage Group LG1"/>
</dbReference>
<dbReference type="EMBL" id="WJBH02000001">
    <property type="protein sequence ID" value="KAI9564415.1"/>
    <property type="molecule type" value="Genomic_DNA"/>
</dbReference>
<gene>
    <name evidence="1" type="ORF">GHT06_008154</name>
</gene>
<proteinExistence type="predicted"/>
<organism evidence="1 2">
    <name type="scientific">Daphnia sinensis</name>
    <dbReference type="NCBI Taxonomy" id="1820382"/>
    <lineage>
        <taxon>Eukaryota</taxon>
        <taxon>Metazoa</taxon>
        <taxon>Ecdysozoa</taxon>
        <taxon>Arthropoda</taxon>
        <taxon>Crustacea</taxon>
        <taxon>Branchiopoda</taxon>
        <taxon>Diplostraca</taxon>
        <taxon>Cladocera</taxon>
        <taxon>Anomopoda</taxon>
        <taxon>Daphniidae</taxon>
        <taxon>Daphnia</taxon>
        <taxon>Daphnia similis group</taxon>
    </lineage>
</organism>
<accession>A0AAD5LKI2</accession>
<evidence type="ECO:0000313" key="1">
    <source>
        <dbReference type="EMBL" id="KAI9564415.1"/>
    </source>
</evidence>
<name>A0AAD5LKI2_9CRUS</name>
<dbReference type="AlphaFoldDB" id="A0AAD5LKI2"/>
<reference evidence="1 2" key="1">
    <citation type="submission" date="2022-05" db="EMBL/GenBank/DDBJ databases">
        <title>A multi-omics perspective on studying reproductive biology in Daphnia sinensis.</title>
        <authorList>
            <person name="Jia J."/>
        </authorList>
    </citation>
    <scope>NUCLEOTIDE SEQUENCE [LARGE SCALE GENOMIC DNA]</scope>
    <source>
        <strain evidence="1 2">WSL</strain>
    </source>
</reference>